<accession>A0A0N0P5E2</accession>
<feature type="region of interest" description="Disordered" evidence="2">
    <location>
        <begin position="1102"/>
        <end position="1404"/>
    </location>
</feature>
<reference evidence="3 4" key="1">
    <citation type="journal article" date="2015" name="PLoS Pathog.">
        <title>Leptomonas seymouri: Adaptations to the Dixenous Life Cycle Analyzed by Genome Sequencing, Transcriptome Profiling and Co-infection with Leishmania donovani.</title>
        <authorList>
            <person name="Kraeva N."/>
            <person name="Butenko A."/>
            <person name="Hlavacova J."/>
            <person name="Kostygov A."/>
            <person name="Myskova J."/>
            <person name="Grybchuk D."/>
            <person name="Lestinova T."/>
            <person name="Votypka J."/>
            <person name="Volf P."/>
            <person name="Opperdoes F."/>
            <person name="Flegontov P."/>
            <person name="Lukes J."/>
            <person name="Yurchenko V."/>
        </authorList>
    </citation>
    <scope>NUCLEOTIDE SEQUENCE [LARGE SCALE GENOMIC DNA]</scope>
    <source>
        <strain evidence="3 4">ATCC 30220</strain>
    </source>
</reference>
<dbReference type="Proteomes" id="UP000038009">
    <property type="component" value="Unassembled WGS sequence"/>
</dbReference>
<evidence type="ECO:0000313" key="4">
    <source>
        <dbReference type="Proteomes" id="UP000038009"/>
    </source>
</evidence>
<name>A0A0N0P5E2_LEPSE</name>
<feature type="compositionally biased region" description="Polar residues" evidence="2">
    <location>
        <begin position="795"/>
        <end position="817"/>
    </location>
</feature>
<dbReference type="OrthoDB" id="265941at2759"/>
<feature type="region of interest" description="Disordered" evidence="2">
    <location>
        <begin position="1015"/>
        <end position="1040"/>
    </location>
</feature>
<dbReference type="PANTHER" id="PTHR45615">
    <property type="entry name" value="MYOSIN HEAVY CHAIN, NON-MUSCLE"/>
    <property type="match status" value="1"/>
</dbReference>
<feature type="compositionally biased region" description="Low complexity" evidence="2">
    <location>
        <begin position="1029"/>
        <end position="1040"/>
    </location>
</feature>
<feature type="region of interest" description="Disordered" evidence="2">
    <location>
        <begin position="793"/>
        <end position="922"/>
    </location>
</feature>
<feature type="compositionally biased region" description="Low complexity" evidence="2">
    <location>
        <begin position="1283"/>
        <end position="1301"/>
    </location>
</feature>
<dbReference type="VEuPathDB" id="TriTrypDB:Lsey_0135_0150"/>
<dbReference type="EMBL" id="LJSK01000135">
    <property type="protein sequence ID" value="KPI86359.1"/>
    <property type="molecule type" value="Genomic_DNA"/>
</dbReference>
<comment type="caution">
    <text evidence="3">The sequence shown here is derived from an EMBL/GenBank/DDBJ whole genome shotgun (WGS) entry which is preliminary data.</text>
</comment>
<proteinExistence type="predicted"/>
<dbReference type="SUPFAM" id="SSF57997">
    <property type="entry name" value="Tropomyosin"/>
    <property type="match status" value="1"/>
</dbReference>
<dbReference type="OMA" id="VEACKRQ"/>
<evidence type="ECO:0000256" key="1">
    <source>
        <dbReference type="SAM" id="Coils"/>
    </source>
</evidence>
<keyword evidence="4" id="KW-1185">Reference proteome</keyword>
<dbReference type="PANTHER" id="PTHR45615:SF80">
    <property type="entry name" value="GRIP DOMAIN-CONTAINING PROTEIN"/>
    <property type="match status" value="1"/>
</dbReference>
<feature type="compositionally biased region" description="Polar residues" evidence="2">
    <location>
        <begin position="841"/>
        <end position="856"/>
    </location>
</feature>
<feature type="compositionally biased region" description="Polar residues" evidence="2">
    <location>
        <begin position="869"/>
        <end position="889"/>
    </location>
</feature>
<sequence length="1404" mass="152327">MSAFSTSALEILQAAEDALTQPRNTKRSALANTCNNTIDYNGLHYSYTLHQEPNSNCHTHGASEASTVRELQSQLSRVMRELIELRAELAAERDHRNDTLVALGRQWREEVMVAVHRRDSSLQSDVAELEEKLTAQWRESNESRVVLRRQLEDAVRAAKVRDTDRFQLREELQETTRQVEERVEVALAQSTAARADCSRQLEQERASLSQRLDSELLRLVEMRSEDQRALQDAREALRRDGQRMREEVQRAVQEVWESSATALVKTATEPVEQLRAELRRCMTAVQAAEEKVTDCVRSCQAECRLHTTTTAERLHALEAKEAVAASRIDRAERKADGSYEVVHRMESSVQSAKDATERAQLQAASALERAQKVEHALSDRDARLIAVESHLHAVSTAEGLKAEVEACKRQVGRLESRMDATGALCERVEQLADKTVRQVNDCADRIGGCEKSVQRSAEVVQGVQEAMAACQAGNQQARDRDEIREGVVQRHGQLLTQLEQRIVGQESRLGLWRQQQEQHTKDQQMVQREMTERAEATHAMATRAQQVSSDARAEVSRLERRFDDIDRAITSSAKEATAQRATGESLRAQGLEMQRKQQHLEDQLRVAEAQVQERVLLLAELERNVAQRFKQSGSHTERLEQKLVHCEKQLQEMGGRVHDYLKDAIHHHAGESQRRLLAALNEGLSRVSEKVSTVEHTVTEMQARSGSMPKQLQTLQANSTTLQRSLQALDGRLESLRGNVDQLALHAEARGGDHQRLSTIQKDLSLLAVGQQRLQQDLLHQQEMMQTLREMQLSAGRQTRDQTLSQLGGSQAQTASTEMARAHEAGSSSPSAVIPADAGQRFNSPMPTVSPSTAMESQLAEKAAAIPPQSAQSTKTSPRMQTPQGQQRASSGSTNSSRGGSVGRPPSHLSGVSSVRPTEEAARLCSIAEQAADTTSDDDGDGTHEVAAIEPHAKSSERSPQTSTLPSVQGAAAVDLSAGAETAEKLCAPALASSAQASGIANMSHLTIIRGFTTIGSTPSDSDTDVSGLRRQQQQQQQSRSALQQRAARVAAAHEEDISSDVTTAVTLTIEAAVTPVTEGSGVTGGLRPQPSTVQRRAVTTVASGQQQQQLSSLDSSPERIPPAPARVGQPANTQADRRDVKRAGEVRLPGSEDDDDSDAVQAVVAQSSSEEGGDDSNSSQVEHLPAAGAHRGNAWAADQGGTPLEPRQRAHAAAARVEARGTEGGKSSAAALRPPQWDDWDEGETEDDDDGRGHAVKEPTAPAAQADSSGGSDMVMPMRDVGAGSDSSAASTDTSTTSTAPRQAASSAAPHHQRISGGGAEELRATERRVFVSVTGGTAGGSPAPRHVVPRHGQNTTSSSSSSAERMEALGLQRTGPTATAQRPVPQVRHYTNFDDSTTSDDD</sequence>
<feature type="region of interest" description="Disordered" evidence="2">
    <location>
        <begin position="949"/>
        <end position="968"/>
    </location>
</feature>
<feature type="compositionally biased region" description="Low complexity" evidence="2">
    <location>
        <begin position="890"/>
        <end position="907"/>
    </location>
</feature>
<feature type="compositionally biased region" description="Basic and acidic residues" evidence="2">
    <location>
        <begin position="1322"/>
        <end position="1331"/>
    </location>
</feature>
<keyword evidence="1" id="KW-0175">Coiled coil</keyword>
<feature type="compositionally biased region" description="Basic and acidic residues" evidence="2">
    <location>
        <begin position="1136"/>
        <end position="1146"/>
    </location>
</feature>
<feature type="compositionally biased region" description="Polar residues" evidence="2">
    <location>
        <begin position="958"/>
        <end position="967"/>
    </location>
</feature>
<dbReference type="Gene3D" id="1.10.287.1490">
    <property type="match status" value="1"/>
</dbReference>
<evidence type="ECO:0000313" key="3">
    <source>
        <dbReference type="EMBL" id="KPI86359.1"/>
    </source>
</evidence>
<feature type="compositionally biased region" description="Low complexity" evidence="2">
    <location>
        <begin position="1104"/>
        <end position="1116"/>
    </location>
</feature>
<organism evidence="3 4">
    <name type="scientific">Leptomonas seymouri</name>
    <dbReference type="NCBI Taxonomy" id="5684"/>
    <lineage>
        <taxon>Eukaryota</taxon>
        <taxon>Discoba</taxon>
        <taxon>Euglenozoa</taxon>
        <taxon>Kinetoplastea</taxon>
        <taxon>Metakinetoplastina</taxon>
        <taxon>Trypanosomatida</taxon>
        <taxon>Trypanosomatidae</taxon>
        <taxon>Leishmaniinae</taxon>
        <taxon>Leptomonas</taxon>
    </lineage>
</organism>
<evidence type="ECO:0000256" key="2">
    <source>
        <dbReference type="SAM" id="MobiDB-lite"/>
    </source>
</evidence>
<feature type="compositionally biased region" description="Low complexity" evidence="2">
    <location>
        <begin position="1160"/>
        <end position="1198"/>
    </location>
</feature>
<protein>
    <submittedName>
        <fullName evidence="3">Uncharacterized protein</fullName>
    </submittedName>
</protein>
<gene>
    <name evidence="3" type="ORF">ABL78_4585</name>
</gene>
<feature type="compositionally biased region" description="Acidic residues" evidence="2">
    <location>
        <begin position="1239"/>
        <end position="1251"/>
    </location>
</feature>
<feature type="coiled-coil region" evidence="1">
    <location>
        <begin position="68"/>
        <end position="95"/>
    </location>
</feature>
<feature type="coiled-coil region" evidence="1">
    <location>
        <begin position="169"/>
        <end position="334"/>
    </location>
</feature>